<proteinExistence type="predicted"/>
<sequence length="329" mass="37725">MATNTDLAKAKGSAETYAVKYFLQKFFLLPVDSNLDPDAFDGRPVGEKEEAKLPPKQTINSQQVESLINLFRSKTADNKERQTKFLEELDKILEKRGVKEKTTSFNFRERLQGLWPVDYQYLYNWLLKTGAMVYNLFKNKGRVVIDNTPEFLNFCKNSNGLVFWGPYGSGKTALMALLAHELPEENKYASFPCNLPWMERAQVDFAHQPTAPLGVKEVVFLDEINLLFRGNEFQKAQQMQRLGQVWIELREVATAVCNVSLLQKADEGIYIQVEIWQAKGKLKRVEPNIIRSNSIKALLHGLSEEKLELFSTLVEKKPDSLEKLADYLH</sequence>
<gene>
    <name evidence="1" type="ORF">RPERSI_LOCUS4265</name>
</gene>
<reference evidence="1" key="1">
    <citation type="submission" date="2021-06" db="EMBL/GenBank/DDBJ databases">
        <authorList>
            <person name="Kallberg Y."/>
            <person name="Tangrot J."/>
            <person name="Rosling A."/>
        </authorList>
    </citation>
    <scope>NUCLEOTIDE SEQUENCE</scope>
    <source>
        <strain evidence="1">MA461A</strain>
    </source>
</reference>
<organism evidence="1 2">
    <name type="scientific">Racocetra persica</name>
    <dbReference type="NCBI Taxonomy" id="160502"/>
    <lineage>
        <taxon>Eukaryota</taxon>
        <taxon>Fungi</taxon>
        <taxon>Fungi incertae sedis</taxon>
        <taxon>Mucoromycota</taxon>
        <taxon>Glomeromycotina</taxon>
        <taxon>Glomeromycetes</taxon>
        <taxon>Diversisporales</taxon>
        <taxon>Gigasporaceae</taxon>
        <taxon>Racocetra</taxon>
    </lineage>
</organism>
<accession>A0ACA9LYN6</accession>
<evidence type="ECO:0000313" key="2">
    <source>
        <dbReference type="Proteomes" id="UP000789920"/>
    </source>
</evidence>
<dbReference type="EMBL" id="CAJVQC010005774">
    <property type="protein sequence ID" value="CAG8558554.1"/>
    <property type="molecule type" value="Genomic_DNA"/>
</dbReference>
<name>A0ACA9LYN6_9GLOM</name>
<dbReference type="Proteomes" id="UP000789920">
    <property type="component" value="Unassembled WGS sequence"/>
</dbReference>
<comment type="caution">
    <text evidence="1">The sequence shown here is derived from an EMBL/GenBank/DDBJ whole genome shotgun (WGS) entry which is preliminary data.</text>
</comment>
<keyword evidence="2" id="KW-1185">Reference proteome</keyword>
<feature type="non-terminal residue" evidence="1">
    <location>
        <position position="329"/>
    </location>
</feature>
<protein>
    <submittedName>
        <fullName evidence="1">18907_t:CDS:1</fullName>
    </submittedName>
</protein>
<evidence type="ECO:0000313" key="1">
    <source>
        <dbReference type="EMBL" id="CAG8558554.1"/>
    </source>
</evidence>